<accession>A0ACC5QYD9</accession>
<reference evidence="1" key="1">
    <citation type="submission" date="2021-01" db="EMBL/GenBank/DDBJ databases">
        <authorList>
            <person name="Sun Q."/>
        </authorList>
    </citation>
    <scope>NUCLEOTIDE SEQUENCE</scope>
    <source>
        <strain evidence="1">YIM B02566</strain>
    </source>
</reference>
<comment type="caution">
    <text evidence="1">The sequence shown here is derived from an EMBL/GenBank/DDBJ whole genome shotgun (WGS) entry which is preliminary data.</text>
</comment>
<keyword evidence="1" id="KW-0378">Hydrolase</keyword>
<evidence type="ECO:0000313" key="2">
    <source>
        <dbReference type="Proteomes" id="UP000616151"/>
    </source>
</evidence>
<proteinExistence type="predicted"/>
<gene>
    <name evidence="1" type="ORF">JHL16_03470</name>
</gene>
<organism evidence="1 2">
    <name type="scientific">Taklimakanibacter albus</name>
    <dbReference type="NCBI Taxonomy" id="2800327"/>
    <lineage>
        <taxon>Bacteria</taxon>
        <taxon>Pseudomonadati</taxon>
        <taxon>Pseudomonadota</taxon>
        <taxon>Alphaproteobacteria</taxon>
        <taxon>Hyphomicrobiales</taxon>
        <taxon>Aestuariivirgaceae</taxon>
        <taxon>Taklimakanibacter</taxon>
    </lineage>
</organism>
<keyword evidence="1" id="KW-0645">Protease</keyword>
<evidence type="ECO:0000313" key="1">
    <source>
        <dbReference type="EMBL" id="MBK1865399.1"/>
    </source>
</evidence>
<dbReference type="EMBL" id="JAENHL010000004">
    <property type="protein sequence ID" value="MBK1865399.1"/>
    <property type="molecule type" value="Genomic_DNA"/>
</dbReference>
<keyword evidence="2" id="KW-1185">Reference proteome</keyword>
<name>A0ACC5QYD9_9HYPH</name>
<dbReference type="Proteomes" id="UP000616151">
    <property type="component" value="Unassembled WGS sequence"/>
</dbReference>
<protein>
    <submittedName>
        <fullName evidence="1">CPBP family intramembrane metalloprotease</fullName>
    </submittedName>
</protein>
<keyword evidence="1" id="KW-0482">Metalloprotease</keyword>
<sequence length="258" mass="27643">MNWIGVDIQAGLTRALYRPFNPSGLWPAVGIFIGLFILNQIILVPAFGVGIVMLTSGMIADESGWLRALLLAILPASLVTAWIGLILARQRGADARDVLALRLPDFGVVGWILVVGGFFFVINMVFLLIAMVFGLDLQSSGMVEQGTMQFGHDPLFFLIAGGLVIGAPLAEEIIFRGQIFGALAQTPLGLSGAALVTSALWAGIHWPTQPLYVVGLLFLMGLVLCWLLVRFGSLWVTIACHAAWNSLAVLALYSAAPQ</sequence>